<dbReference type="OrthoDB" id="345849at2"/>
<reference evidence="1 2" key="1">
    <citation type="submission" date="2018-04" db="EMBL/GenBank/DDBJ databases">
        <title>Marixanthomonas spongiae HN-E44 sp. nov., isolated from a marine sponge.</title>
        <authorList>
            <person name="Luo L."/>
            <person name="Zhuang L."/>
        </authorList>
    </citation>
    <scope>NUCLEOTIDE SEQUENCE [LARGE SCALE GENOMIC DNA]</scope>
    <source>
        <strain evidence="1 2">HN-E44</strain>
    </source>
</reference>
<evidence type="ECO:0000313" key="2">
    <source>
        <dbReference type="Proteomes" id="UP000245962"/>
    </source>
</evidence>
<proteinExistence type="predicted"/>
<accession>A0A2U0HSB5</accession>
<organism evidence="1 2">
    <name type="scientific">Marixanthomonas spongiae</name>
    <dbReference type="NCBI Taxonomy" id="2174845"/>
    <lineage>
        <taxon>Bacteria</taxon>
        <taxon>Pseudomonadati</taxon>
        <taxon>Bacteroidota</taxon>
        <taxon>Flavobacteriia</taxon>
        <taxon>Flavobacteriales</taxon>
        <taxon>Flavobacteriaceae</taxon>
        <taxon>Marixanthomonas</taxon>
    </lineage>
</organism>
<dbReference type="Proteomes" id="UP000245962">
    <property type="component" value="Unassembled WGS sequence"/>
</dbReference>
<dbReference type="EMBL" id="QEHR01000020">
    <property type="protein sequence ID" value="PVW11719.1"/>
    <property type="molecule type" value="Genomic_DNA"/>
</dbReference>
<gene>
    <name evidence="1" type="ORF">DDV96_15590</name>
</gene>
<dbReference type="AlphaFoldDB" id="A0A2U0HSB5"/>
<sequence length="209" mass="25170">MISTVDEEYKAAKEVKKGNLRLRAKYHSFTTWIYETFGLKPLHIMTFELPDAIRLEIIFEYEKETRFFESFGVADSLFNKKKSKRIIDYFSFHFLPKNHKRLFVTFSSFAPFAISEAQQKMTVAGIKSIESKYKIIWKIHSGYVLFYTIRQQNDSRNNVIKKQIIEDYYRCIKPYDKFDYISLDNVPIHFTSKEHFYKNYGGNWYNLYR</sequence>
<dbReference type="RefSeq" id="WP_116695705.1">
    <property type="nucleotide sequence ID" value="NZ_QEHR01000020.1"/>
</dbReference>
<protein>
    <submittedName>
        <fullName evidence="1">Uncharacterized protein</fullName>
    </submittedName>
</protein>
<name>A0A2U0HSB5_9FLAO</name>
<evidence type="ECO:0000313" key="1">
    <source>
        <dbReference type="EMBL" id="PVW11719.1"/>
    </source>
</evidence>
<keyword evidence="2" id="KW-1185">Reference proteome</keyword>
<comment type="caution">
    <text evidence="1">The sequence shown here is derived from an EMBL/GenBank/DDBJ whole genome shotgun (WGS) entry which is preliminary data.</text>
</comment>